<dbReference type="HOGENOM" id="CLU_2169952_0_0_12"/>
<sequence length="110" mass="12402">MEEIKDLSWMSQVALGTLERFEVAGYSVVAVSGSKGATYQYRLLFFEPGAKAPFYAINLEHTILGDVILTEQLGSQHHTLEHLAQPQHYESFRIKALERALSYLSTLKKS</sequence>
<gene>
    <name evidence="1" type="ordered locus">Spica_1129</name>
</gene>
<dbReference type="STRING" id="744872.Spica_1129"/>
<dbReference type="KEGG" id="scd:Spica_1129"/>
<proteinExistence type="predicted"/>
<reference evidence="2" key="1">
    <citation type="journal article" date="2013" name="Stand. Genomic Sci.">
        <title>Genome sequence of the thermophilic fresh-water bacterium Spirochaeta caldaria type strain (H1(T)), reclassification of Spirochaeta caldaria, Spirochaeta stenostrepta, and Spirochaeta zuelzerae in the genus Treponema as Treponema caldaria comb. nov., Treponema stenostrepta comb. nov., and Treponema zuelzerae comb. nov., and emendation of the genus Treponema.</title>
        <authorList>
            <person name="Abt B."/>
            <person name="Goker M."/>
            <person name="Scheuner C."/>
            <person name="Han C."/>
            <person name="Lu M."/>
            <person name="Misra M."/>
            <person name="Lapidus A."/>
            <person name="Nolan M."/>
            <person name="Lucas S."/>
            <person name="Hammon N."/>
            <person name="Deshpande S."/>
            <person name="Cheng J.F."/>
            <person name="Tapia R."/>
            <person name="Goodwin L.A."/>
            <person name="Pitluck S."/>
            <person name="Liolios K."/>
            <person name="Pagani I."/>
            <person name="Ivanova N."/>
            <person name="Mavromatis K."/>
            <person name="Mikhailova N."/>
            <person name="Huntemann M."/>
            <person name="Pati A."/>
            <person name="Chen A."/>
            <person name="Palaniappan K."/>
            <person name="Land M."/>
            <person name="Hauser L."/>
            <person name="Jeffries C.D."/>
            <person name="Rohde M."/>
            <person name="Spring S."/>
            <person name="Gronow S."/>
            <person name="Detter J.C."/>
            <person name="Bristow J."/>
            <person name="Eisen J.A."/>
            <person name="Markowitz V."/>
            <person name="Hugenholtz P."/>
            <person name="Kyrpides N.C."/>
            <person name="Woyke T."/>
            <person name="Klenk H.P."/>
        </authorList>
    </citation>
    <scope>NUCLEOTIDE SEQUENCE</scope>
    <source>
        <strain evidence="2">ATCC 51460 / DSM 7334 / H1</strain>
    </source>
</reference>
<accession>F8EZ44</accession>
<name>F8EZ44_GRAC1</name>
<organism evidence="1 2">
    <name type="scientific">Gracilinema caldarium (strain ATCC 51460 / DSM 7334 / H1)</name>
    <name type="common">Treponema caldarium</name>
    <dbReference type="NCBI Taxonomy" id="744872"/>
    <lineage>
        <taxon>Bacteria</taxon>
        <taxon>Pseudomonadati</taxon>
        <taxon>Spirochaetota</taxon>
        <taxon>Spirochaetia</taxon>
        <taxon>Spirochaetales</taxon>
        <taxon>Breznakiellaceae</taxon>
        <taxon>Gracilinema</taxon>
    </lineage>
</organism>
<evidence type="ECO:0000313" key="2">
    <source>
        <dbReference type="Proteomes" id="UP000000503"/>
    </source>
</evidence>
<keyword evidence="2" id="KW-1185">Reference proteome</keyword>
<protein>
    <submittedName>
        <fullName evidence="1">Uncharacterized protein</fullName>
    </submittedName>
</protein>
<dbReference type="AlphaFoldDB" id="F8EZ44"/>
<dbReference type="EMBL" id="CP002868">
    <property type="protein sequence ID" value="AEJ19275.1"/>
    <property type="molecule type" value="Genomic_DNA"/>
</dbReference>
<dbReference type="Proteomes" id="UP000000503">
    <property type="component" value="Chromosome"/>
</dbReference>
<dbReference type="RefSeq" id="WP_013968586.1">
    <property type="nucleotide sequence ID" value="NC_015732.1"/>
</dbReference>
<evidence type="ECO:0000313" key="1">
    <source>
        <dbReference type="EMBL" id="AEJ19275.1"/>
    </source>
</evidence>